<reference evidence="1" key="1">
    <citation type="journal article" date="2013" name="Environ. Microbiol.">
        <title>Microbiota from the distal guts of lean and obese adolescents exhibit partial functional redundancy besides clear differences in community structure.</title>
        <authorList>
            <person name="Ferrer M."/>
            <person name="Ruiz A."/>
            <person name="Lanza F."/>
            <person name="Haange S.B."/>
            <person name="Oberbach A."/>
            <person name="Till H."/>
            <person name="Bargiela R."/>
            <person name="Campoy C."/>
            <person name="Segura M.T."/>
            <person name="Richter M."/>
            <person name="von Bergen M."/>
            <person name="Seifert J."/>
            <person name="Suarez A."/>
        </authorList>
    </citation>
    <scope>NUCLEOTIDE SEQUENCE</scope>
</reference>
<protein>
    <submittedName>
        <fullName evidence="1">Uncharacterized protein</fullName>
    </submittedName>
</protein>
<comment type="caution">
    <text evidence="1">The sequence shown here is derived from an EMBL/GenBank/DDBJ whole genome shotgun (WGS) entry which is preliminary data.</text>
</comment>
<proteinExistence type="predicted"/>
<dbReference type="PROSITE" id="PS00757">
    <property type="entry name" value="PROK_SULFATE_BIND_2"/>
    <property type="match status" value="1"/>
</dbReference>
<dbReference type="EMBL" id="AJWY01008880">
    <property type="protein sequence ID" value="EKC59976.1"/>
    <property type="molecule type" value="Genomic_DNA"/>
</dbReference>
<evidence type="ECO:0000313" key="1">
    <source>
        <dbReference type="EMBL" id="EKC59976.1"/>
    </source>
</evidence>
<dbReference type="GO" id="GO:1901681">
    <property type="term" value="F:sulfur compound binding"/>
    <property type="evidence" value="ECO:0007669"/>
    <property type="project" value="InterPro"/>
</dbReference>
<feature type="non-terminal residue" evidence="1">
    <location>
        <position position="1"/>
    </location>
</feature>
<sequence>GVITPNPKTSGGARWNYLAAWYYFVESGTE</sequence>
<dbReference type="Gene3D" id="3.40.190.10">
    <property type="entry name" value="Periplasmic binding protein-like II"/>
    <property type="match status" value="1"/>
</dbReference>
<gene>
    <name evidence="1" type="ORF">LEA_13106</name>
</gene>
<dbReference type="AlphaFoldDB" id="K1TL47"/>
<name>K1TL47_9ZZZZ</name>
<accession>K1TL47</accession>
<dbReference type="InterPro" id="IPR034408">
    <property type="entry name" value="Sulphate/thiosulphate_BS"/>
</dbReference>
<organism evidence="1">
    <name type="scientific">human gut metagenome</name>
    <dbReference type="NCBI Taxonomy" id="408170"/>
    <lineage>
        <taxon>unclassified sequences</taxon>
        <taxon>metagenomes</taxon>
        <taxon>organismal metagenomes</taxon>
    </lineage>
</organism>